<dbReference type="Proteomes" id="UP000253782">
    <property type="component" value="Unassembled WGS sequence"/>
</dbReference>
<sequence>MYGTQGFRVARLAIPLLLTLPIFSACAYDGAPPMPAQAPGASQIQQGARLIVTYKDAPDSDAAKAANRSVGARMLRPVSGGHAAVVELPPGAAVASAMTKLKAQPGVVYVEVDSLLRADPIRGPRIGD</sequence>
<dbReference type="Pfam" id="PF22148">
    <property type="entry name" value="Fervidolysin_NPro-like"/>
    <property type="match status" value="1"/>
</dbReference>
<comment type="caution">
    <text evidence="3">The sequence shown here is derived from an EMBL/GenBank/DDBJ whole genome shotgun (WGS) entry which is preliminary data.</text>
</comment>
<gene>
    <name evidence="3" type="ORF">DVJ77_14450</name>
</gene>
<proteinExistence type="predicted"/>
<dbReference type="InterPro" id="IPR054399">
    <property type="entry name" value="Fervidolysin-like_N_prodom"/>
</dbReference>
<name>A0A369UK35_9GAMM</name>
<accession>A0A369UK35</accession>
<feature type="chain" id="PRO_5016918194" description="Fervidolysin-like N-terminal prodomain domain-containing protein" evidence="1">
    <location>
        <begin position="28"/>
        <end position="128"/>
    </location>
</feature>
<dbReference type="EMBL" id="QQAH01000013">
    <property type="protein sequence ID" value="RDD80906.1"/>
    <property type="molecule type" value="Genomic_DNA"/>
</dbReference>
<protein>
    <recommendedName>
        <fullName evidence="2">Fervidolysin-like N-terminal prodomain domain-containing protein</fullName>
    </recommendedName>
</protein>
<feature type="signal peptide" evidence="1">
    <location>
        <begin position="1"/>
        <end position="27"/>
    </location>
</feature>
<evidence type="ECO:0000256" key="1">
    <source>
        <dbReference type="SAM" id="SignalP"/>
    </source>
</evidence>
<keyword evidence="1" id="KW-0732">Signal</keyword>
<organism evidence="3 4">
    <name type="scientific">Dyella tabacisoli</name>
    <dbReference type="NCBI Taxonomy" id="2282381"/>
    <lineage>
        <taxon>Bacteria</taxon>
        <taxon>Pseudomonadati</taxon>
        <taxon>Pseudomonadota</taxon>
        <taxon>Gammaproteobacteria</taxon>
        <taxon>Lysobacterales</taxon>
        <taxon>Rhodanobacteraceae</taxon>
        <taxon>Dyella</taxon>
    </lineage>
</organism>
<evidence type="ECO:0000313" key="4">
    <source>
        <dbReference type="Proteomes" id="UP000253782"/>
    </source>
</evidence>
<dbReference type="RefSeq" id="WP_114846211.1">
    <property type="nucleotide sequence ID" value="NZ_JBHSPE010000008.1"/>
</dbReference>
<keyword evidence="4" id="KW-1185">Reference proteome</keyword>
<evidence type="ECO:0000259" key="2">
    <source>
        <dbReference type="Pfam" id="PF22148"/>
    </source>
</evidence>
<reference evidence="3 4" key="1">
    <citation type="submission" date="2018-07" db="EMBL/GenBank/DDBJ databases">
        <title>Dyella tabacisoli L4-6T, whole genome shotgun sequence.</title>
        <authorList>
            <person name="Zhou X.-K."/>
            <person name="Li W.-J."/>
            <person name="Duan Y.-Q."/>
        </authorList>
    </citation>
    <scope>NUCLEOTIDE SEQUENCE [LARGE SCALE GENOMIC DNA]</scope>
    <source>
        <strain evidence="3 4">L4-6</strain>
    </source>
</reference>
<evidence type="ECO:0000313" key="3">
    <source>
        <dbReference type="EMBL" id="RDD80906.1"/>
    </source>
</evidence>
<feature type="domain" description="Fervidolysin-like N-terminal prodomain" evidence="2">
    <location>
        <begin position="50"/>
        <end position="112"/>
    </location>
</feature>
<dbReference type="AlphaFoldDB" id="A0A369UK35"/>